<evidence type="ECO:0000256" key="6">
    <source>
        <dbReference type="PROSITE-ProRule" id="PRU00108"/>
    </source>
</evidence>
<keyword evidence="4 6" id="KW-0371">Homeobox</keyword>
<dbReference type="InterPro" id="IPR050649">
    <property type="entry name" value="Paired_Homeobox_TFs"/>
</dbReference>
<evidence type="ECO:0000256" key="8">
    <source>
        <dbReference type="SAM" id="MobiDB-lite"/>
    </source>
</evidence>
<protein>
    <submittedName>
        <fullName evidence="11">Homeobox protein aristaless</fullName>
    </submittedName>
</protein>
<dbReference type="EMBL" id="VIIS01002133">
    <property type="protein sequence ID" value="KAF0288081.1"/>
    <property type="molecule type" value="Genomic_DNA"/>
</dbReference>
<dbReference type="PANTHER" id="PTHR24329:SF579">
    <property type="entry name" value="HOMEOBOX PROTEIN ARISTALESS"/>
    <property type="match status" value="1"/>
</dbReference>
<dbReference type="AlphaFoldDB" id="A0A6A4VF07"/>
<dbReference type="GO" id="GO:0000981">
    <property type="term" value="F:DNA-binding transcription factor activity, RNA polymerase II-specific"/>
    <property type="evidence" value="ECO:0007669"/>
    <property type="project" value="InterPro"/>
</dbReference>
<evidence type="ECO:0000256" key="2">
    <source>
        <dbReference type="ARBA" id="ARBA00022473"/>
    </source>
</evidence>
<feature type="region of interest" description="Disordered" evidence="8">
    <location>
        <begin position="1"/>
        <end position="130"/>
    </location>
</feature>
<dbReference type="SUPFAM" id="SSF46689">
    <property type="entry name" value="Homeodomain-like"/>
    <property type="match status" value="1"/>
</dbReference>
<evidence type="ECO:0000313" key="11">
    <source>
        <dbReference type="EMBL" id="KAF0288081.1"/>
    </source>
</evidence>
<feature type="domain" description="OAR" evidence="10">
    <location>
        <begin position="302"/>
        <end position="315"/>
    </location>
</feature>
<accession>A0A6A4VF07</accession>
<reference evidence="11 12" key="1">
    <citation type="submission" date="2019-07" db="EMBL/GenBank/DDBJ databases">
        <title>Draft genome assembly of a fouling barnacle, Amphibalanus amphitrite (Darwin, 1854): The first reference genome for Thecostraca.</title>
        <authorList>
            <person name="Kim W."/>
        </authorList>
    </citation>
    <scope>NUCLEOTIDE SEQUENCE [LARGE SCALE GENOMIC DNA]</scope>
    <source>
        <strain evidence="11">SNU_AA5</strain>
        <tissue evidence="11">Soma without cirri and trophi</tissue>
    </source>
</reference>
<evidence type="ECO:0000256" key="7">
    <source>
        <dbReference type="RuleBase" id="RU000682"/>
    </source>
</evidence>
<organism evidence="11 12">
    <name type="scientific">Amphibalanus amphitrite</name>
    <name type="common">Striped barnacle</name>
    <name type="synonym">Balanus amphitrite</name>
    <dbReference type="NCBI Taxonomy" id="1232801"/>
    <lineage>
        <taxon>Eukaryota</taxon>
        <taxon>Metazoa</taxon>
        <taxon>Ecdysozoa</taxon>
        <taxon>Arthropoda</taxon>
        <taxon>Crustacea</taxon>
        <taxon>Multicrustacea</taxon>
        <taxon>Cirripedia</taxon>
        <taxon>Thoracica</taxon>
        <taxon>Thoracicalcarea</taxon>
        <taxon>Balanomorpha</taxon>
        <taxon>Balanoidea</taxon>
        <taxon>Balanidae</taxon>
        <taxon>Amphibalaninae</taxon>
        <taxon>Amphibalanus</taxon>
    </lineage>
</organism>
<dbReference type="Pfam" id="PF03826">
    <property type="entry name" value="OAR"/>
    <property type="match status" value="1"/>
</dbReference>
<keyword evidence="2" id="KW-0217">Developmental protein</keyword>
<evidence type="ECO:0000256" key="1">
    <source>
        <dbReference type="ARBA" id="ARBA00004123"/>
    </source>
</evidence>
<dbReference type="GO" id="GO:0000977">
    <property type="term" value="F:RNA polymerase II transcription regulatory region sequence-specific DNA binding"/>
    <property type="evidence" value="ECO:0007669"/>
    <property type="project" value="TreeGrafter"/>
</dbReference>
<evidence type="ECO:0000256" key="3">
    <source>
        <dbReference type="ARBA" id="ARBA00023125"/>
    </source>
</evidence>
<dbReference type="PANTHER" id="PTHR24329">
    <property type="entry name" value="HOMEOBOX PROTEIN ARISTALESS"/>
    <property type="match status" value="1"/>
</dbReference>
<dbReference type="InterPro" id="IPR017970">
    <property type="entry name" value="Homeobox_CS"/>
</dbReference>
<sequence length="329" mass="35644">MVLKYIPLPDYSTTRAAASTPESSVRSPQPSQTMGVSERAAVPPGPDAAPAPRDAVQLLRVRADMTAAAEGADPERAAAAGAASDDDRPIDVEGEGDDDEEASGAADAGEGASGGGDTEMDAEFPPKRKQRRYRTTFTSFQLEELEKAFSRTHYPDVFTREELAMKVGLTEARIQVWFQNRRAKWRKQEKVGPQAHPYNPYQTPLAMPSSAPSISPLQPPFSHLSYLRKPFESPFLSGGAPRLSGGLLPAGLLPGAGYLGHPLPYSPTFQSLLANLSAHRPPLDSPEYKALLSNMAPELRTSSIAALRLKAREHEMRLELLRKNGDLCS</sequence>
<keyword evidence="12" id="KW-1185">Reference proteome</keyword>
<dbReference type="InterPro" id="IPR009057">
    <property type="entry name" value="Homeodomain-like_sf"/>
</dbReference>
<feature type="DNA-binding region" description="Homeobox" evidence="6">
    <location>
        <begin position="130"/>
        <end position="189"/>
    </location>
</feature>
<dbReference type="Gene3D" id="1.10.10.60">
    <property type="entry name" value="Homeodomain-like"/>
    <property type="match status" value="1"/>
</dbReference>
<dbReference type="CDD" id="cd00086">
    <property type="entry name" value="homeodomain"/>
    <property type="match status" value="1"/>
</dbReference>
<dbReference type="PROSITE" id="PS00027">
    <property type="entry name" value="HOMEOBOX_1"/>
    <property type="match status" value="1"/>
</dbReference>
<feature type="domain" description="Homeobox" evidence="9">
    <location>
        <begin position="128"/>
        <end position="188"/>
    </location>
</feature>
<evidence type="ECO:0000256" key="4">
    <source>
        <dbReference type="ARBA" id="ARBA00023155"/>
    </source>
</evidence>
<comment type="caution">
    <text evidence="11">The sequence shown here is derived from an EMBL/GenBank/DDBJ whole genome shotgun (WGS) entry which is preliminary data.</text>
</comment>
<evidence type="ECO:0000259" key="10">
    <source>
        <dbReference type="PROSITE" id="PS50803"/>
    </source>
</evidence>
<dbReference type="GO" id="GO:0005634">
    <property type="term" value="C:nucleus"/>
    <property type="evidence" value="ECO:0007669"/>
    <property type="project" value="UniProtKB-SubCell"/>
</dbReference>
<dbReference type="Pfam" id="PF00046">
    <property type="entry name" value="Homeodomain"/>
    <property type="match status" value="1"/>
</dbReference>
<dbReference type="OrthoDB" id="6159439at2759"/>
<comment type="subcellular location">
    <subcellularLocation>
        <location evidence="1 6 7">Nucleus</location>
    </subcellularLocation>
</comment>
<evidence type="ECO:0000313" key="12">
    <source>
        <dbReference type="Proteomes" id="UP000440578"/>
    </source>
</evidence>
<dbReference type="InterPro" id="IPR000047">
    <property type="entry name" value="HTH_motif"/>
</dbReference>
<keyword evidence="3 6" id="KW-0238">DNA-binding</keyword>
<dbReference type="PRINTS" id="PR00031">
    <property type="entry name" value="HTHREPRESSR"/>
</dbReference>
<dbReference type="InterPro" id="IPR001356">
    <property type="entry name" value="HD"/>
</dbReference>
<evidence type="ECO:0000256" key="5">
    <source>
        <dbReference type="ARBA" id="ARBA00023242"/>
    </source>
</evidence>
<feature type="compositionally biased region" description="Acidic residues" evidence="8">
    <location>
        <begin position="92"/>
        <end position="102"/>
    </location>
</feature>
<name>A0A6A4VF07_AMPAM</name>
<feature type="compositionally biased region" description="Polar residues" evidence="8">
    <location>
        <begin position="11"/>
        <end position="35"/>
    </location>
</feature>
<feature type="compositionally biased region" description="Low complexity" evidence="8">
    <location>
        <begin position="67"/>
        <end position="83"/>
    </location>
</feature>
<dbReference type="SMART" id="SM00389">
    <property type="entry name" value="HOX"/>
    <property type="match status" value="1"/>
</dbReference>
<evidence type="ECO:0000259" key="9">
    <source>
        <dbReference type="PROSITE" id="PS50071"/>
    </source>
</evidence>
<gene>
    <name evidence="11" type="primary">al</name>
    <name evidence="11" type="ORF">FJT64_013525</name>
</gene>
<dbReference type="InterPro" id="IPR003654">
    <property type="entry name" value="OAR_dom"/>
</dbReference>
<dbReference type="FunFam" id="1.10.10.60:FF:000102">
    <property type="entry name" value="Aristaless related homeobox"/>
    <property type="match status" value="1"/>
</dbReference>
<dbReference type="PROSITE" id="PS50071">
    <property type="entry name" value="HOMEOBOX_2"/>
    <property type="match status" value="1"/>
</dbReference>
<keyword evidence="5 6" id="KW-0539">Nucleus</keyword>
<proteinExistence type="predicted"/>
<dbReference type="Proteomes" id="UP000440578">
    <property type="component" value="Unassembled WGS sequence"/>
</dbReference>
<dbReference type="PROSITE" id="PS50803">
    <property type="entry name" value="OAR"/>
    <property type="match status" value="1"/>
</dbReference>